<dbReference type="Proteomes" id="UP001231941">
    <property type="component" value="Unassembled WGS sequence"/>
</dbReference>
<reference evidence="1 2" key="1">
    <citation type="submission" date="2023-08" db="EMBL/GenBank/DDBJ databases">
        <authorList>
            <person name="Park J.-S."/>
        </authorList>
    </citation>
    <scope>NUCLEOTIDE SEQUENCE [LARGE SCALE GENOMIC DNA]</scope>
    <source>
        <strain evidence="1 2">2205SS18-9</strain>
    </source>
</reference>
<comment type="caution">
    <text evidence="1">The sequence shown here is derived from an EMBL/GenBank/DDBJ whole genome shotgun (WGS) entry which is preliminary data.</text>
</comment>
<dbReference type="RefSeq" id="WP_305991517.1">
    <property type="nucleotide sequence ID" value="NZ_JAVAMP010000002.1"/>
</dbReference>
<name>A0ABT9IYK5_9BACL</name>
<proteinExistence type="predicted"/>
<protein>
    <submittedName>
        <fullName evidence="1">Uncharacterized protein</fullName>
    </submittedName>
</protein>
<sequence>MANSEPIQFEGHETPNLSTVTQGAKDALYLVANVREIEGGANSPAVLFRSLNASFSS</sequence>
<accession>A0ABT9IYK5</accession>
<keyword evidence="2" id="KW-1185">Reference proteome</keyword>
<evidence type="ECO:0000313" key="2">
    <source>
        <dbReference type="Proteomes" id="UP001231941"/>
    </source>
</evidence>
<dbReference type="EMBL" id="JAVAMP010000002">
    <property type="protein sequence ID" value="MDP5274232.1"/>
    <property type="molecule type" value="Genomic_DNA"/>
</dbReference>
<organism evidence="1 2">
    <name type="scientific">Chengkuizengella axinellae</name>
    <dbReference type="NCBI Taxonomy" id="3064388"/>
    <lineage>
        <taxon>Bacteria</taxon>
        <taxon>Bacillati</taxon>
        <taxon>Bacillota</taxon>
        <taxon>Bacilli</taxon>
        <taxon>Bacillales</taxon>
        <taxon>Paenibacillaceae</taxon>
        <taxon>Chengkuizengella</taxon>
    </lineage>
</organism>
<gene>
    <name evidence="1" type="ORF">Q5Y73_08940</name>
</gene>
<evidence type="ECO:0000313" key="1">
    <source>
        <dbReference type="EMBL" id="MDP5274232.1"/>
    </source>
</evidence>